<gene>
    <name evidence="3" type="ORF">D3P09_10505</name>
</gene>
<dbReference type="EMBL" id="QXQB01000002">
    <property type="protein sequence ID" value="RJX39818.1"/>
    <property type="molecule type" value="Genomic_DNA"/>
</dbReference>
<dbReference type="Pfam" id="PF12697">
    <property type="entry name" value="Abhydrolase_6"/>
    <property type="match status" value="1"/>
</dbReference>
<proteinExistence type="predicted"/>
<dbReference type="OrthoDB" id="1417183at2"/>
<dbReference type="InterPro" id="IPR000073">
    <property type="entry name" value="AB_hydrolase_1"/>
</dbReference>
<evidence type="ECO:0000313" key="3">
    <source>
        <dbReference type="EMBL" id="RJX39818.1"/>
    </source>
</evidence>
<organism evidence="3 4">
    <name type="scientific">Paenibacillus pinisoli</name>
    <dbReference type="NCBI Taxonomy" id="1276110"/>
    <lineage>
        <taxon>Bacteria</taxon>
        <taxon>Bacillati</taxon>
        <taxon>Bacillota</taxon>
        <taxon>Bacilli</taxon>
        <taxon>Bacillales</taxon>
        <taxon>Paenibacillaceae</taxon>
        <taxon>Paenibacillus</taxon>
    </lineage>
</organism>
<comment type="caution">
    <text evidence="3">The sequence shown here is derived from an EMBL/GenBank/DDBJ whole genome shotgun (WGS) entry which is preliminary data.</text>
</comment>
<feature type="domain" description="Thioester reductase (TE)" evidence="1">
    <location>
        <begin position="6"/>
        <end position="232"/>
    </location>
</feature>
<dbReference type="Pfam" id="PF07993">
    <property type="entry name" value="NAD_binding_4"/>
    <property type="match status" value="1"/>
</dbReference>
<evidence type="ECO:0000259" key="2">
    <source>
        <dbReference type="Pfam" id="PF12697"/>
    </source>
</evidence>
<dbReference type="RefSeq" id="WP_120109604.1">
    <property type="nucleotide sequence ID" value="NZ_QXQB01000002.1"/>
</dbReference>
<accession>A0A3A6PKK3</accession>
<sequence>MNTVFLTGGSGFIGRQVMAQLVRAGHKVYVLSRSNSKLLETMRAIGLDEFSAITPLQGDLTKPALGLSPADQERISKVDVIIHAGGPMDIMLQADQAQKVFRDGAIEMVRLAANIHKSHSLKHFIHVVGFKSPYSEIGNNHDGLSHPHKAPPYEQMKFEADLLIRQELAKLGVPLSVVNPSVVIGDSYTGMTEQLGGLGILVNSVRRGLMAFAPGGKKYWLPLVHVDHVAACIAALAQEKHPVSDTYFLLDQQTASPDMIELTRLIAKESGVRGPIGAIPYRFIKALLNLGIDKGLKMPKESIDFIVNSEFPLASKMDLQAKHGLQLSVIPSTLPFVVADLDFRISHGSSLYLPHPFRLSRRANLATIEKEGHGPPIILLHGTFSSAYALLPLAEQLATLCENPIYLIDLPGFGRSPIRHHDVQIKGLEQSIRDLLMSIDSPVILVGHSLGGYIAAKMIDQVPEHIHMGLLLQPVLQPLSIKFKAKLMTLSLLRFASESAIKRMLLKEQSFAGEHEIPAEYIRYIHDELSSPRIRSSTAEAMSALARPESFSFSPANWDENRLTILWGTQESNFHIPDQYAGFPAIGLPYAHQFPISHPAETASRIQEALQEYVVPNHSLCI</sequence>
<feature type="domain" description="AB hydrolase-1" evidence="2">
    <location>
        <begin position="377"/>
        <end position="603"/>
    </location>
</feature>
<evidence type="ECO:0000259" key="1">
    <source>
        <dbReference type="Pfam" id="PF07993"/>
    </source>
</evidence>
<dbReference type="InterPro" id="IPR036291">
    <property type="entry name" value="NAD(P)-bd_dom_sf"/>
</dbReference>
<dbReference type="SUPFAM" id="SSF51735">
    <property type="entry name" value="NAD(P)-binding Rossmann-fold domains"/>
    <property type="match status" value="1"/>
</dbReference>
<keyword evidence="4" id="KW-1185">Reference proteome</keyword>
<reference evidence="3 4" key="1">
    <citation type="submission" date="2018-09" db="EMBL/GenBank/DDBJ databases">
        <title>Paenibacillus aracenensis nov. sp. isolated from a cave in southern Spain.</title>
        <authorList>
            <person name="Jurado V."/>
            <person name="Gutierrez-Patricio S."/>
            <person name="Gonzalez-Pimentel J.L."/>
            <person name="Miller A.Z."/>
            <person name="Laiz L."/>
            <person name="Saiz-Jimenez C."/>
        </authorList>
    </citation>
    <scope>NUCLEOTIDE SEQUENCE [LARGE SCALE GENOMIC DNA]</scope>
    <source>
        <strain evidence="3 4">JCM 19203</strain>
    </source>
</reference>
<dbReference type="Gene3D" id="3.40.50.720">
    <property type="entry name" value="NAD(P)-binding Rossmann-like Domain"/>
    <property type="match status" value="1"/>
</dbReference>
<protein>
    <submittedName>
        <fullName evidence="3">Alpha/beta fold hydrolase</fullName>
    </submittedName>
</protein>
<dbReference type="InterPro" id="IPR013120">
    <property type="entry name" value="FAR_NAD-bd"/>
</dbReference>
<dbReference type="GO" id="GO:0005737">
    <property type="term" value="C:cytoplasm"/>
    <property type="evidence" value="ECO:0007669"/>
    <property type="project" value="TreeGrafter"/>
</dbReference>
<keyword evidence="3" id="KW-0378">Hydrolase</keyword>
<dbReference type="PANTHER" id="PTHR48079">
    <property type="entry name" value="PROTEIN YEEZ"/>
    <property type="match status" value="1"/>
</dbReference>
<dbReference type="GO" id="GO:0004029">
    <property type="term" value="F:aldehyde dehydrogenase (NAD+) activity"/>
    <property type="evidence" value="ECO:0007669"/>
    <property type="project" value="TreeGrafter"/>
</dbReference>
<dbReference type="PANTHER" id="PTHR48079:SF6">
    <property type="entry name" value="NAD(P)-BINDING DOMAIN-CONTAINING PROTEIN-RELATED"/>
    <property type="match status" value="1"/>
</dbReference>
<name>A0A3A6PKK3_9BACL</name>
<dbReference type="InterPro" id="IPR029058">
    <property type="entry name" value="AB_hydrolase_fold"/>
</dbReference>
<dbReference type="GO" id="GO:0016787">
    <property type="term" value="F:hydrolase activity"/>
    <property type="evidence" value="ECO:0007669"/>
    <property type="project" value="UniProtKB-KW"/>
</dbReference>
<dbReference type="AlphaFoldDB" id="A0A3A6PKK3"/>
<dbReference type="Proteomes" id="UP000267798">
    <property type="component" value="Unassembled WGS sequence"/>
</dbReference>
<evidence type="ECO:0000313" key="4">
    <source>
        <dbReference type="Proteomes" id="UP000267798"/>
    </source>
</evidence>
<dbReference type="SUPFAM" id="SSF53474">
    <property type="entry name" value="alpha/beta-Hydrolases"/>
    <property type="match status" value="1"/>
</dbReference>
<dbReference type="InterPro" id="IPR051783">
    <property type="entry name" value="NAD(P)-dependent_oxidoreduct"/>
</dbReference>
<dbReference type="Gene3D" id="3.40.50.1820">
    <property type="entry name" value="alpha/beta hydrolase"/>
    <property type="match status" value="1"/>
</dbReference>